<dbReference type="KEGG" id="pdio:PDMSB3_2909.1"/>
<evidence type="ECO:0000256" key="4">
    <source>
        <dbReference type="ARBA" id="ARBA00022519"/>
    </source>
</evidence>
<dbReference type="Pfam" id="PF02706">
    <property type="entry name" value="Wzz"/>
    <property type="match status" value="1"/>
</dbReference>
<dbReference type="Proteomes" id="UP000325811">
    <property type="component" value="Chromosome II"/>
</dbReference>
<dbReference type="FunFam" id="3.40.50.300:FF:000527">
    <property type="entry name" value="Tyrosine-protein kinase etk"/>
    <property type="match status" value="1"/>
</dbReference>
<evidence type="ECO:0000256" key="5">
    <source>
        <dbReference type="ARBA" id="ARBA00022679"/>
    </source>
</evidence>
<keyword evidence="10 18" id="KW-1133">Transmembrane helix</keyword>
<evidence type="ECO:0000259" key="20">
    <source>
        <dbReference type="Pfam" id="PF13614"/>
    </source>
</evidence>
<dbReference type="InterPro" id="IPR005702">
    <property type="entry name" value="Wzc-like_C"/>
</dbReference>
<dbReference type="InterPro" id="IPR050445">
    <property type="entry name" value="Bact_polysacc_biosynth/exp"/>
</dbReference>
<comment type="catalytic activity">
    <reaction evidence="14">
        <text>L-tyrosyl-[protein] + ATP = O-phospho-L-tyrosyl-[protein] + ADP + H(+)</text>
        <dbReference type="Rhea" id="RHEA:10596"/>
        <dbReference type="Rhea" id="RHEA-COMP:10136"/>
        <dbReference type="Rhea" id="RHEA-COMP:20101"/>
        <dbReference type="ChEBI" id="CHEBI:15378"/>
        <dbReference type="ChEBI" id="CHEBI:30616"/>
        <dbReference type="ChEBI" id="CHEBI:46858"/>
        <dbReference type="ChEBI" id="CHEBI:61978"/>
        <dbReference type="ChEBI" id="CHEBI:456216"/>
    </reaction>
</comment>
<keyword evidence="11 18" id="KW-0472">Membrane</keyword>
<evidence type="ECO:0000256" key="2">
    <source>
        <dbReference type="ARBA" id="ARBA00008883"/>
    </source>
</evidence>
<comment type="similarity">
    <text evidence="2">Belongs to the etk/wzc family.</text>
</comment>
<dbReference type="PANTHER" id="PTHR32309">
    <property type="entry name" value="TYROSINE-PROTEIN KINASE"/>
    <property type="match status" value="1"/>
</dbReference>
<feature type="domain" description="Tyrosine-protein kinase G-rich" evidence="21">
    <location>
        <begin position="395"/>
        <end position="472"/>
    </location>
</feature>
<dbReference type="SUPFAM" id="SSF52540">
    <property type="entry name" value="P-loop containing nucleoside triphosphate hydrolases"/>
    <property type="match status" value="1"/>
</dbReference>
<evidence type="ECO:0000256" key="7">
    <source>
        <dbReference type="ARBA" id="ARBA00022741"/>
    </source>
</evidence>
<accession>A0A5Q4ZN98</accession>
<evidence type="ECO:0000256" key="11">
    <source>
        <dbReference type="ARBA" id="ARBA00023136"/>
    </source>
</evidence>
<dbReference type="InterPro" id="IPR032807">
    <property type="entry name" value="GNVR"/>
</dbReference>
<evidence type="ECO:0000256" key="8">
    <source>
        <dbReference type="ARBA" id="ARBA00022777"/>
    </source>
</evidence>
<keyword evidence="13" id="KW-0270">Exopolysaccharide synthesis</keyword>
<dbReference type="CDD" id="cd05387">
    <property type="entry name" value="BY-kinase"/>
    <property type="match status" value="1"/>
</dbReference>
<evidence type="ECO:0000256" key="10">
    <source>
        <dbReference type="ARBA" id="ARBA00022989"/>
    </source>
</evidence>
<dbReference type="Gene3D" id="3.40.50.300">
    <property type="entry name" value="P-loop containing nucleotide triphosphate hydrolases"/>
    <property type="match status" value="1"/>
</dbReference>
<evidence type="ECO:0000256" key="18">
    <source>
        <dbReference type="SAM" id="Phobius"/>
    </source>
</evidence>
<dbReference type="PANTHER" id="PTHR32309:SF32">
    <property type="entry name" value="TYROSINE-PROTEIN KINASE ETK-RELATED"/>
    <property type="match status" value="1"/>
</dbReference>
<keyword evidence="5 22" id="KW-0808">Transferase</keyword>
<dbReference type="NCBIfam" id="TIGR01007">
    <property type="entry name" value="eps_fam"/>
    <property type="match status" value="1"/>
</dbReference>
<evidence type="ECO:0000256" key="16">
    <source>
        <dbReference type="ARBA" id="ARBA00067833"/>
    </source>
</evidence>
<evidence type="ECO:0000256" key="13">
    <source>
        <dbReference type="ARBA" id="ARBA00023169"/>
    </source>
</evidence>
<evidence type="ECO:0000256" key="1">
    <source>
        <dbReference type="ARBA" id="ARBA00004429"/>
    </source>
</evidence>
<keyword evidence="7" id="KW-0547">Nucleotide-binding</keyword>
<evidence type="ECO:0000256" key="6">
    <source>
        <dbReference type="ARBA" id="ARBA00022692"/>
    </source>
</evidence>
<proteinExistence type="inferred from homology"/>
<name>A0A5Q4ZN98_9BURK</name>
<dbReference type="GO" id="GO:0042802">
    <property type="term" value="F:identical protein binding"/>
    <property type="evidence" value="ECO:0007669"/>
    <property type="project" value="UniProtKB-ARBA"/>
</dbReference>
<keyword evidence="23" id="KW-1185">Reference proteome</keyword>
<feature type="domain" description="AAA" evidence="20">
    <location>
        <begin position="552"/>
        <end position="675"/>
    </location>
</feature>
<evidence type="ECO:0000256" key="17">
    <source>
        <dbReference type="ARBA" id="ARBA00081049"/>
    </source>
</evidence>
<keyword evidence="12" id="KW-0829">Tyrosine-protein kinase</keyword>
<evidence type="ECO:0000256" key="12">
    <source>
        <dbReference type="ARBA" id="ARBA00023137"/>
    </source>
</evidence>
<evidence type="ECO:0000256" key="3">
    <source>
        <dbReference type="ARBA" id="ARBA00022475"/>
    </source>
</evidence>
<dbReference type="Pfam" id="PF23607">
    <property type="entry name" value="WZC_N"/>
    <property type="match status" value="1"/>
</dbReference>
<comment type="function">
    <text evidence="15">Probably involved in polymerization and/or export of exopolysaccharide EPS I which functions as a virulence factor. May be involved in an ATP-dependent process in the pathway for EPS I production, possibly export of the trimeric repeat units across the inner membrane or their polymerization.</text>
</comment>
<evidence type="ECO:0000259" key="21">
    <source>
        <dbReference type="Pfam" id="PF13807"/>
    </source>
</evidence>
<dbReference type="AlphaFoldDB" id="A0A5Q4ZN98"/>
<dbReference type="InterPro" id="IPR003856">
    <property type="entry name" value="LPS_length_determ_N"/>
</dbReference>
<dbReference type="GO" id="GO:0004713">
    <property type="term" value="F:protein tyrosine kinase activity"/>
    <property type="evidence" value="ECO:0007669"/>
    <property type="project" value="UniProtKB-KW"/>
</dbReference>
<dbReference type="GO" id="GO:0005886">
    <property type="term" value="C:plasma membrane"/>
    <property type="evidence" value="ECO:0007669"/>
    <property type="project" value="UniProtKB-SubCell"/>
</dbReference>
<evidence type="ECO:0000313" key="22">
    <source>
        <dbReference type="EMBL" id="VVD34193.1"/>
    </source>
</evidence>
<evidence type="ECO:0000256" key="9">
    <source>
        <dbReference type="ARBA" id="ARBA00022840"/>
    </source>
</evidence>
<dbReference type="InterPro" id="IPR025669">
    <property type="entry name" value="AAA_dom"/>
</dbReference>
<dbReference type="Pfam" id="PF13807">
    <property type="entry name" value="GNVR"/>
    <property type="match status" value="1"/>
</dbReference>
<gene>
    <name evidence="22" type="ORF">PDMSB3_2909</name>
</gene>
<evidence type="ECO:0000256" key="15">
    <source>
        <dbReference type="ARBA" id="ARBA00054296"/>
    </source>
</evidence>
<keyword evidence="4" id="KW-0997">Cell inner membrane</keyword>
<keyword evidence="8 22" id="KW-0418">Kinase</keyword>
<evidence type="ECO:0000313" key="23">
    <source>
        <dbReference type="Proteomes" id="UP000325811"/>
    </source>
</evidence>
<keyword evidence="3" id="KW-1003">Cell membrane</keyword>
<feature type="domain" description="Polysaccharide chain length determinant N-terminal" evidence="19">
    <location>
        <begin position="18"/>
        <end position="105"/>
    </location>
</feature>
<dbReference type="InterPro" id="IPR027417">
    <property type="entry name" value="P-loop_NTPase"/>
</dbReference>
<evidence type="ECO:0000256" key="14">
    <source>
        <dbReference type="ARBA" id="ARBA00053015"/>
    </source>
</evidence>
<feature type="transmembrane region" description="Helical" evidence="18">
    <location>
        <begin position="29"/>
        <end position="49"/>
    </location>
</feature>
<dbReference type="Pfam" id="PF13614">
    <property type="entry name" value="AAA_31"/>
    <property type="match status" value="1"/>
</dbReference>
<evidence type="ECO:0000259" key="19">
    <source>
        <dbReference type="Pfam" id="PF02706"/>
    </source>
</evidence>
<comment type="subcellular location">
    <subcellularLocation>
        <location evidence="1">Cell inner membrane</location>
        <topology evidence="1">Multi-pass membrane protein</topology>
    </subcellularLocation>
</comment>
<keyword evidence="6 18" id="KW-0812">Transmembrane</keyword>
<dbReference type="EMBL" id="LR699554">
    <property type="protein sequence ID" value="VVD34193.1"/>
    <property type="molecule type" value="Genomic_DNA"/>
</dbReference>
<reference evidence="22 23" key="1">
    <citation type="submission" date="2019-08" db="EMBL/GenBank/DDBJ databases">
        <authorList>
            <person name="Herpell B J."/>
        </authorList>
    </citation>
    <scope>NUCLEOTIDE SEQUENCE [LARGE SCALE GENOMIC DNA]</scope>
    <source>
        <strain evidence="23">Msb3</strain>
    </source>
</reference>
<organism evidence="22 23">
    <name type="scientific">Paraburkholderia dioscoreae</name>
    <dbReference type="NCBI Taxonomy" id="2604047"/>
    <lineage>
        <taxon>Bacteria</taxon>
        <taxon>Pseudomonadati</taxon>
        <taxon>Pseudomonadota</taxon>
        <taxon>Betaproteobacteria</taxon>
        <taxon>Burkholderiales</taxon>
        <taxon>Burkholderiaceae</taxon>
        <taxon>Paraburkholderia</taxon>
    </lineage>
</organism>
<dbReference type="GO" id="GO:0000271">
    <property type="term" value="P:polysaccharide biosynthetic process"/>
    <property type="evidence" value="ECO:0007669"/>
    <property type="project" value="UniProtKB-KW"/>
</dbReference>
<keyword evidence="9" id="KW-0067">ATP-binding</keyword>
<sequence>MDFADSRVTEPASDDVPLSSYVDIVLTRWRLVLTITLCTFSIGLAYVVFGTPIYQVDSTIQVDDPSNVSKTPLRDIGALLDTQSSAAAELELVRSRKVIDAVVDRLHLNIVAGPRYFLGIGRWIARMYKDGGVADARFGLPHFAWGGERIEVDRFTMLSGTQGEADNGRLMGEKFTLTAQGDGRYVLTDEHDEVVLHGRAGEEATGMYHRQPISLHVTTLEARPETQFSLVRIPRLEAVTQLQSQLNVEEKAKQSGIISVTLEGDDKSRIEMILSAVVHAYVQQNKDYRNEEAHATLNSLGRSMPEVRAILERAEAAYTAFRQRSGTVDLDEQGRLLLGQEVDVQTRILDLKQKQIDLVARYSDTHPAVISLQQSLSALEGQDGALKARAEKLPQTEREGLGLLREVRVNTELYTNLLNTGQQLKVVEEGQIGSVRIVDVPELPVKPVKPRQALVLALSLCVGLALGIAAPFSLRAVWGRVEHSEQLEQALGVPVYAVIPNSRQQGRIARRQRADDQGLHVLALDIPEDLTVDAVRSLRTTLHFTMAQADNNVIMVTSSQPGAGKSFLSANLAAVFASGGKRVLLIDADMRRGQVHRYFGVSATPGLPDAITSGSLERAVNRTSVAGVDVLPRGVVARSAELLNDGRFKAVLEAASRCYDIVVVDTPPILALHDAAAIGRLGATTLLCVRHGRSSMPEIREAERRLRNAGIQIGGVVLNDVPRRQAVYGSYGEGAYAYETEV</sequence>
<dbReference type="GO" id="GO:0005524">
    <property type="term" value="F:ATP binding"/>
    <property type="evidence" value="ECO:0007669"/>
    <property type="project" value="UniProtKB-KW"/>
</dbReference>
<protein>
    <recommendedName>
        <fullName evidence="16">Putative tyrosine-protein kinase EpsB</fullName>
    </recommendedName>
    <alternativeName>
        <fullName evidence="17">EPS I polysaccharide export protein EpsB</fullName>
    </alternativeName>
</protein>